<reference evidence="3" key="1">
    <citation type="journal article" date="2013" name="Nature">
        <title>Draft genome of the wheat A-genome progenitor Triticum urartu.</title>
        <authorList>
            <person name="Ling H.Q."/>
            <person name="Zhao S."/>
            <person name="Liu D."/>
            <person name="Wang J."/>
            <person name="Sun H."/>
            <person name="Zhang C."/>
            <person name="Fan H."/>
            <person name="Li D."/>
            <person name="Dong L."/>
            <person name="Tao Y."/>
            <person name="Gao C."/>
            <person name="Wu H."/>
            <person name="Li Y."/>
            <person name="Cui Y."/>
            <person name="Guo X."/>
            <person name="Zheng S."/>
            <person name="Wang B."/>
            <person name="Yu K."/>
            <person name="Liang Q."/>
            <person name="Yang W."/>
            <person name="Lou X."/>
            <person name="Chen J."/>
            <person name="Feng M."/>
            <person name="Jian J."/>
            <person name="Zhang X."/>
            <person name="Luo G."/>
            <person name="Jiang Y."/>
            <person name="Liu J."/>
            <person name="Wang Z."/>
            <person name="Sha Y."/>
            <person name="Zhang B."/>
            <person name="Wu H."/>
            <person name="Tang D."/>
            <person name="Shen Q."/>
            <person name="Xue P."/>
            <person name="Zou S."/>
            <person name="Wang X."/>
            <person name="Liu X."/>
            <person name="Wang F."/>
            <person name="Yang Y."/>
            <person name="An X."/>
            <person name="Dong Z."/>
            <person name="Zhang K."/>
            <person name="Zhang X."/>
            <person name="Luo M.C."/>
            <person name="Dvorak J."/>
            <person name="Tong Y."/>
            <person name="Wang J."/>
            <person name="Yang H."/>
            <person name="Li Z."/>
            <person name="Wang D."/>
            <person name="Zhang A."/>
            <person name="Wang J."/>
        </authorList>
    </citation>
    <scope>NUCLEOTIDE SEQUENCE</scope>
    <source>
        <strain evidence="3">cv. G1812</strain>
    </source>
</reference>
<organism evidence="2 3">
    <name type="scientific">Triticum urartu</name>
    <name type="common">Red wild einkorn</name>
    <name type="synonym">Crithodium urartu</name>
    <dbReference type="NCBI Taxonomy" id="4572"/>
    <lineage>
        <taxon>Eukaryota</taxon>
        <taxon>Viridiplantae</taxon>
        <taxon>Streptophyta</taxon>
        <taxon>Embryophyta</taxon>
        <taxon>Tracheophyta</taxon>
        <taxon>Spermatophyta</taxon>
        <taxon>Magnoliopsida</taxon>
        <taxon>Liliopsida</taxon>
        <taxon>Poales</taxon>
        <taxon>Poaceae</taxon>
        <taxon>BOP clade</taxon>
        <taxon>Pooideae</taxon>
        <taxon>Triticodae</taxon>
        <taxon>Triticeae</taxon>
        <taxon>Triticinae</taxon>
        <taxon>Triticum</taxon>
    </lineage>
</organism>
<proteinExistence type="predicted"/>
<evidence type="ECO:0000256" key="1">
    <source>
        <dbReference type="SAM" id="MobiDB-lite"/>
    </source>
</evidence>
<evidence type="ECO:0000313" key="3">
    <source>
        <dbReference type="Proteomes" id="UP000015106"/>
    </source>
</evidence>
<evidence type="ECO:0008006" key="4">
    <source>
        <dbReference type="Google" id="ProtNLM"/>
    </source>
</evidence>
<dbReference type="EnsemblPlants" id="TuG1812G0700000503.01.T01">
    <property type="protein sequence ID" value="TuG1812G0700000503.01.T01"/>
    <property type="gene ID" value="TuG1812G0700000503.01"/>
</dbReference>
<reference evidence="2" key="3">
    <citation type="submission" date="2022-06" db="UniProtKB">
        <authorList>
            <consortium name="EnsemblPlants"/>
        </authorList>
    </citation>
    <scope>IDENTIFICATION</scope>
</reference>
<dbReference type="PANTHER" id="PTHR34267:SF17">
    <property type="entry name" value="OS06G0114500 PROTEIN"/>
    <property type="match status" value="1"/>
</dbReference>
<dbReference type="Gramene" id="TuG1812G0700000503.01.T01">
    <property type="protein sequence ID" value="TuG1812G0700000503.01.T01"/>
    <property type="gene ID" value="TuG1812G0700000503.01"/>
</dbReference>
<reference evidence="2" key="2">
    <citation type="submission" date="2018-03" db="EMBL/GenBank/DDBJ databases">
        <title>The Triticum urartu genome reveals the dynamic nature of wheat genome evolution.</title>
        <authorList>
            <person name="Ling H."/>
            <person name="Ma B."/>
            <person name="Shi X."/>
            <person name="Liu H."/>
            <person name="Dong L."/>
            <person name="Sun H."/>
            <person name="Cao Y."/>
            <person name="Gao Q."/>
            <person name="Zheng S."/>
            <person name="Li Y."/>
            <person name="Yu Y."/>
            <person name="Du H."/>
            <person name="Qi M."/>
            <person name="Li Y."/>
            <person name="Yu H."/>
            <person name="Cui Y."/>
            <person name="Wang N."/>
            <person name="Chen C."/>
            <person name="Wu H."/>
            <person name="Zhao Y."/>
            <person name="Zhang J."/>
            <person name="Li Y."/>
            <person name="Zhou W."/>
            <person name="Zhang B."/>
            <person name="Hu W."/>
            <person name="Eijk M."/>
            <person name="Tang J."/>
            <person name="Witsenboer H."/>
            <person name="Zhao S."/>
            <person name="Li Z."/>
            <person name="Zhang A."/>
            <person name="Wang D."/>
            <person name="Liang C."/>
        </authorList>
    </citation>
    <scope>NUCLEOTIDE SEQUENCE [LARGE SCALE GENOMIC DNA]</scope>
    <source>
        <strain evidence="2">cv. G1812</strain>
    </source>
</reference>
<dbReference type="PANTHER" id="PTHR34267">
    <property type="entry name" value="OS11G0161033 PROTEIN"/>
    <property type="match status" value="1"/>
</dbReference>
<dbReference type="Pfam" id="PF06592">
    <property type="entry name" value="DUF1138"/>
    <property type="match status" value="1"/>
</dbReference>
<name>A0A8R7V259_TRIUA</name>
<protein>
    <recommendedName>
        <fullName evidence="4">Ozone-responsive stress related protein</fullName>
    </recommendedName>
</protein>
<sequence>GPATPASSSSPPHVFCLGHSRIFLPSRSLHQPRTARTRPRSSNESAAARQKGSKAPMAGKYIVAGLVGSCVISYACDYIVSQKKIFGGTIPGTVSDKEWLKATEQRFQAWPRVAGPPVIMNPISRQNFIVKDLNP</sequence>
<dbReference type="AlphaFoldDB" id="A0A8R7V259"/>
<evidence type="ECO:0000313" key="2">
    <source>
        <dbReference type="EnsemblPlants" id="TuG1812G0700000503.01.T01"/>
    </source>
</evidence>
<keyword evidence="3" id="KW-1185">Reference proteome</keyword>
<dbReference type="InterPro" id="IPR009515">
    <property type="entry name" value="DUF1138"/>
</dbReference>
<feature type="region of interest" description="Disordered" evidence="1">
    <location>
        <begin position="26"/>
        <end position="55"/>
    </location>
</feature>
<dbReference type="Proteomes" id="UP000015106">
    <property type="component" value="Chromosome 7"/>
</dbReference>
<accession>A0A8R7V259</accession>